<dbReference type="SUPFAM" id="SSF53067">
    <property type="entry name" value="Actin-like ATPase domain"/>
    <property type="match status" value="2"/>
</dbReference>
<dbReference type="CDD" id="cd24007">
    <property type="entry name" value="ASKHA_NBD_eukNAGK-like"/>
    <property type="match status" value="1"/>
</dbReference>
<reference evidence="2 3" key="2">
    <citation type="journal article" date="2016" name="Genome Announc.">
        <title>Draft Genome Sequence of Oceanobacillus picturae Heshi-B3, Isolated from Fermented Rice Bran in a Traditional Japanese Seafood Dish.</title>
        <authorList>
            <person name="Akuzawa S."/>
            <person name="Nagaoka J."/>
            <person name="Kanekatsu M."/>
            <person name="Kanesaki Y."/>
            <person name="Suzuki T."/>
        </authorList>
    </citation>
    <scope>NUCLEOTIDE SEQUENCE [LARGE SCALE GENOMIC DNA]</scope>
    <source>
        <strain evidence="2 3">Heshi-B3</strain>
    </source>
</reference>
<keyword evidence="2" id="KW-0418">Kinase</keyword>
<proteinExistence type="predicted"/>
<accession>A0A0U9H7T7</accession>
<dbReference type="InterPro" id="IPR043129">
    <property type="entry name" value="ATPase_NBD"/>
</dbReference>
<sequence length="319" mass="34141">MAYYIGIDGGGTKTNAVLADEKGNILSQAISGASNPNAVGEQELSQVFQTLFLKLDNEGKTPLKNVKWVYAGIAGSANPANRTLLESILSKLLPHATVFVEPDAVCALYSGTYGGAGIVQIAGTGSITYGMNEAGDQGRVGGWGYLFGDEGSGYAIGRAGVTEALKSVDGRGEPTILLEMLYEHFQVSQAQELIKKVYNAKQPKTIIAPLSRIVFQAYGQEDVVAQAILQQAAKDITSQIMALYRTLFTGDEKTEVVLCGGVFQEKAVMPVLLKNYLENIPLTLVQPEFPPVAGSLIGAYKQATIQVSRNMLEQIKNTQ</sequence>
<gene>
    <name evidence="2" type="ORF">OPHB3_0112</name>
</gene>
<evidence type="ECO:0000313" key="3">
    <source>
        <dbReference type="Proteomes" id="UP000052946"/>
    </source>
</evidence>
<name>A0A0U9H7T7_9BACI</name>
<dbReference type="Gene3D" id="3.30.420.40">
    <property type="match status" value="2"/>
</dbReference>
<dbReference type="OrthoDB" id="9772633at2"/>
<dbReference type="EMBL" id="BBXV01000002">
    <property type="protein sequence ID" value="GAQ16196.1"/>
    <property type="molecule type" value="Genomic_DNA"/>
</dbReference>
<comment type="caution">
    <text evidence="2">The sequence shown here is derived from an EMBL/GenBank/DDBJ whole genome shotgun (WGS) entry which is preliminary data.</text>
</comment>
<dbReference type="InterPro" id="IPR002731">
    <property type="entry name" value="ATPase_BadF"/>
</dbReference>
<dbReference type="PANTHER" id="PTHR43190:SF3">
    <property type="entry name" value="N-ACETYL-D-GLUCOSAMINE KINASE"/>
    <property type="match status" value="1"/>
</dbReference>
<keyword evidence="2" id="KW-0808">Transferase</keyword>
<dbReference type="PANTHER" id="PTHR43190">
    <property type="entry name" value="N-ACETYL-D-GLUCOSAMINE KINASE"/>
    <property type="match status" value="1"/>
</dbReference>
<evidence type="ECO:0000259" key="1">
    <source>
        <dbReference type="Pfam" id="PF01869"/>
    </source>
</evidence>
<dbReference type="AlphaFoldDB" id="A0A0U9H7T7"/>
<feature type="domain" description="ATPase BadF/BadG/BcrA/BcrD type" evidence="1">
    <location>
        <begin position="5"/>
        <end position="294"/>
    </location>
</feature>
<organism evidence="2 3">
    <name type="scientific">Oceanobacillus picturae</name>
    <dbReference type="NCBI Taxonomy" id="171693"/>
    <lineage>
        <taxon>Bacteria</taxon>
        <taxon>Bacillati</taxon>
        <taxon>Bacillota</taxon>
        <taxon>Bacilli</taxon>
        <taxon>Bacillales</taxon>
        <taxon>Bacillaceae</taxon>
        <taxon>Oceanobacillus</taxon>
    </lineage>
</organism>
<evidence type="ECO:0000313" key="2">
    <source>
        <dbReference type="EMBL" id="GAQ16196.1"/>
    </source>
</evidence>
<dbReference type="InterPro" id="IPR052519">
    <property type="entry name" value="Euk-type_GlcNAc_Kinase"/>
</dbReference>
<reference evidence="3" key="1">
    <citation type="submission" date="2015-07" db="EMBL/GenBank/DDBJ databases">
        <title>Draft Genome Sequence of Oceanobacillus picturae Heshi-B3 that Was Isolated from Fermented Rice Bran with Aging Salted Mackerel, Which Was Named Heshiko as Traditional Fermented Seafood in Japan.</title>
        <authorList>
            <person name="Akuzawa S."/>
            <person name="Nakagawa J."/>
            <person name="Kanekatsu T."/>
            <person name="Kanesaki Y."/>
            <person name="Suzuki T."/>
        </authorList>
    </citation>
    <scope>NUCLEOTIDE SEQUENCE [LARGE SCALE GENOMIC DNA]</scope>
    <source>
        <strain evidence="3">Heshi-B3</strain>
    </source>
</reference>
<dbReference type="Pfam" id="PF01869">
    <property type="entry name" value="BcrAD_BadFG"/>
    <property type="match status" value="1"/>
</dbReference>
<protein>
    <submittedName>
        <fullName evidence="2">Glucosamine kinase GspK</fullName>
    </submittedName>
</protein>
<dbReference type="GO" id="GO:0016301">
    <property type="term" value="F:kinase activity"/>
    <property type="evidence" value="ECO:0007669"/>
    <property type="project" value="UniProtKB-KW"/>
</dbReference>
<dbReference type="Proteomes" id="UP000052946">
    <property type="component" value="Unassembled WGS sequence"/>
</dbReference>
<dbReference type="RefSeq" id="WP_058949073.1">
    <property type="nucleotide sequence ID" value="NZ_BBXV01000002.1"/>
</dbReference>